<dbReference type="Proteomes" id="UP000188937">
    <property type="component" value="Chromosome"/>
</dbReference>
<feature type="domain" description="FAD/NAD(P)-binding" evidence="8">
    <location>
        <begin position="156"/>
        <end position="274"/>
    </location>
</feature>
<keyword evidence="3" id="KW-0874">Quinone</keyword>
<dbReference type="GO" id="GO:0070224">
    <property type="term" value="F:sulfide:quinone oxidoreductase activity"/>
    <property type="evidence" value="ECO:0007669"/>
    <property type="project" value="TreeGrafter"/>
</dbReference>
<evidence type="ECO:0000259" key="8">
    <source>
        <dbReference type="Pfam" id="PF07992"/>
    </source>
</evidence>
<dbReference type="GO" id="GO:0071949">
    <property type="term" value="F:FAD binding"/>
    <property type="evidence" value="ECO:0007669"/>
    <property type="project" value="TreeGrafter"/>
</dbReference>
<organism evidence="9 10">
    <name type="scientific">Acetobacter aceti</name>
    <dbReference type="NCBI Taxonomy" id="435"/>
    <lineage>
        <taxon>Bacteria</taxon>
        <taxon>Pseudomonadati</taxon>
        <taxon>Pseudomonadota</taxon>
        <taxon>Alphaproteobacteria</taxon>
        <taxon>Acetobacterales</taxon>
        <taxon>Acetobacteraceae</taxon>
        <taxon>Acetobacter</taxon>
        <taxon>Acetobacter subgen. Acetobacter</taxon>
    </lineage>
</organism>
<sequence>MSFRSLTPDFAISPQLSVADVNAAASQGFRTIICARPDGEGAGQTPATEIEQAARCRGLEFVAIPVRSGASPDDNAVAAMSAALKQMPGPVLGYCQSGNRAARLWALTQVGALSKDAILMAGRAAGIDLSPLGDRLDAASHSPHSSAGKAPSRRFNIVIAGGGAAGLSTAASILKRRPDVSVAIIEPSTSHYYQPGWTLVGGGVFTPEQTRRSEDRLIPSGAIWIRQSVAAFHPDAREVLLDDGKVLSYDILIVATGLSLDWAGIAGLTETLGRNGVTSNYRYDLAPYTWQLVQGLSRGTALFTQPPMPIKCAGAPQKAMYLSCDAWRRRGVLKDISVQFDTTTPALFGVAAYVPALMNYIERYGIDLRLRSKLIAVDGPQRVATFEHVTDNGTTQVQRSFDMLHVVPPQVAPDVVKNSPLAGADGFVSVDPATLRHTTFADVFALGDVAGTSNAKTAAAARKQAPVVAVNALAALDGKAPVAIYDGYGACPLTVERGRIVLAEFAYGGKLEPTLPLWLLRGTQPTRLAWFLKEKVMPSLYWHGMLRGHELLASPRKAPGA</sequence>
<keyword evidence="10" id="KW-1185">Reference proteome</keyword>
<evidence type="ECO:0000256" key="2">
    <source>
        <dbReference type="ARBA" id="ARBA00022630"/>
    </source>
</evidence>
<proteinExistence type="predicted"/>
<evidence type="ECO:0000256" key="5">
    <source>
        <dbReference type="ARBA" id="ARBA00022946"/>
    </source>
</evidence>
<dbReference type="Pfam" id="PF07992">
    <property type="entry name" value="Pyr_redox_2"/>
    <property type="match status" value="1"/>
</dbReference>
<dbReference type="KEGG" id="aace:A0U92_15720"/>
<dbReference type="GO" id="GO:0070221">
    <property type="term" value="P:sulfide oxidation, using sulfide:quinone oxidoreductase"/>
    <property type="evidence" value="ECO:0007669"/>
    <property type="project" value="TreeGrafter"/>
</dbReference>
<evidence type="ECO:0000256" key="4">
    <source>
        <dbReference type="ARBA" id="ARBA00022827"/>
    </source>
</evidence>
<dbReference type="InterPro" id="IPR036188">
    <property type="entry name" value="FAD/NAD-bd_sf"/>
</dbReference>
<dbReference type="InterPro" id="IPR029021">
    <property type="entry name" value="Prot-tyrosine_phosphatase-like"/>
</dbReference>
<dbReference type="RefSeq" id="WP_077813968.1">
    <property type="nucleotide sequence ID" value="NZ_CP014692.1"/>
</dbReference>
<evidence type="ECO:0000256" key="6">
    <source>
        <dbReference type="ARBA" id="ARBA00023002"/>
    </source>
</evidence>
<dbReference type="AlphaFoldDB" id="A0A1U9KJN6"/>
<dbReference type="SUPFAM" id="SSF51905">
    <property type="entry name" value="FAD/NAD(P)-binding domain"/>
    <property type="match status" value="2"/>
</dbReference>
<feature type="domain" description="Beta-lactamase hydrolase-like protein phosphatase-like" evidence="7">
    <location>
        <begin position="3"/>
        <end position="112"/>
    </location>
</feature>
<dbReference type="NCBIfam" id="TIGR01244">
    <property type="entry name" value="TIGR01244 family sulfur transferase"/>
    <property type="match status" value="1"/>
</dbReference>
<dbReference type="OrthoDB" id="9805710at2"/>
<dbReference type="PRINTS" id="PR00368">
    <property type="entry name" value="FADPNR"/>
</dbReference>
<reference evidence="9 10" key="1">
    <citation type="submission" date="2016-03" db="EMBL/GenBank/DDBJ databases">
        <title>Acetic acid bacteria sequencing.</title>
        <authorList>
            <person name="Brandt J."/>
            <person name="Jakob F."/>
            <person name="Vogel R.F."/>
        </authorList>
    </citation>
    <scope>NUCLEOTIDE SEQUENCE [LARGE SCALE GENOMIC DNA]</scope>
    <source>
        <strain evidence="9 10">TMW2.1153</strain>
    </source>
</reference>
<dbReference type="Gene3D" id="3.50.50.60">
    <property type="entry name" value="FAD/NAD(P)-binding domain"/>
    <property type="match status" value="2"/>
</dbReference>
<dbReference type="InterPro" id="IPR015904">
    <property type="entry name" value="Sulphide_quinone_reductase"/>
</dbReference>
<keyword evidence="4" id="KW-0274">FAD</keyword>
<keyword evidence="2" id="KW-0285">Flavoprotein</keyword>
<name>A0A1U9KJN6_ACEAC</name>
<evidence type="ECO:0000259" key="7">
    <source>
        <dbReference type="Pfam" id="PF04273"/>
    </source>
</evidence>
<dbReference type="FunFam" id="3.50.50.60:FF:000034">
    <property type="entry name" value="sulfide:quinone oxidoreductase, mitochondrial"/>
    <property type="match status" value="1"/>
</dbReference>
<dbReference type="PANTHER" id="PTHR10632:SF2">
    <property type="entry name" value="SULFIDE:QUINONE OXIDOREDUCTASE, MITOCHONDRIAL"/>
    <property type="match status" value="1"/>
</dbReference>
<dbReference type="EMBL" id="CP014692">
    <property type="protein sequence ID" value="AQS85966.1"/>
    <property type="molecule type" value="Genomic_DNA"/>
</dbReference>
<dbReference type="InterPro" id="IPR023753">
    <property type="entry name" value="FAD/NAD-binding_dom"/>
</dbReference>
<comment type="cofactor">
    <cofactor evidence="1">
        <name>FAD</name>
        <dbReference type="ChEBI" id="CHEBI:57692"/>
    </cofactor>
</comment>
<dbReference type="STRING" id="435.A0U92_15720"/>
<evidence type="ECO:0000256" key="1">
    <source>
        <dbReference type="ARBA" id="ARBA00001974"/>
    </source>
</evidence>
<evidence type="ECO:0000256" key="3">
    <source>
        <dbReference type="ARBA" id="ARBA00022719"/>
    </source>
</evidence>
<dbReference type="GO" id="GO:0048038">
    <property type="term" value="F:quinone binding"/>
    <property type="evidence" value="ECO:0007669"/>
    <property type="project" value="UniProtKB-KW"/>
</dbReference>
<evidence type="ECO:0000313" key="9">
    <source>
        <dbReference type="EMBL" id="AQS85966.1"/>
    </source>
</evidence>
<keyword evidence="6" id="KW-0560">Oxidoreductase</keyword>
<gene>
    <name evidence="9" type="ORF">A0U92_15720</name>
</gene>
<dbReference type="PANTHER" id="PTHR10632">
    <property type="entry name" value="SULFIDE:QUINONE OXIDOREDUCTASE"/>
    <property type="match status" value="1"/>
</dbReference>
<accession>A0A1U9KJN6</accession>
<dbReference type="Gene3D" id="3.90.190.10">
    <property type="entry name" value="Protein tyrosine phosphatase superfamily"/>
    <property type="match status" value="1"/>
</dbReference>
<evidence type="ECO:0000313" key="10">
    <source>
        <dbReference type="Proteomes" id="UP000188937"/>
    </source>
</evidence>
<dbReference type="InterPro" id="IPR005939">
    <property type="entry name" value="BLH_phosphatase-like"/>
</dbReference>
<protein>
    <submittedName>
        <fullName evidence="9">Phosphatase</fullName>
    </submittedName>
</protein>
<dbReference type="GO" id="GO:0016787">
    <property type="term" value="F:hydrolase activity"/>
    <property type="evidence" value="ECO:0007669"/>
    <property type="project" value="InterPro"/>
</dbReference>
<keyword evidence="5" id="KW-0809">Transit peptide</keyword>
<dbReference type="Pfam" id="PF04273">
    <property type="entry name" value="BLH_phosphatase"/>
    <property type="match status" value="1"/>
</dbReference>